<keyword evidence="4" id="KW-0057">Aromatic amino acid biosynthesis</keyword>
<protein>
    <recommendedName>
        <fullName evidence="2">prephenate dehydratase</fullName>
        <ecNumber evidence="2">4.2.1.51</ecNumber>
    </recommendedName>
</protein>
<dbReference type="SUPFAM" id="SSF55021">
    <property type="entry name" value="ACT-like"/>
    <property type="match status" value="1"/>
</dbReference>
<feature type="site" description="Essential for prephenate dehydratase activity" evidence="8">
    <location>
        <position position="191"/>
    </location>
</feature>
<name>A0A6I4SUX7_9SPHN</name>
<evidence type="ECO:0000256" key="2">
    <source>
        <dbReference type="ARBA" id="ARBA00013147"/>
    </source>
</evidence>
<evidence type="ECO:0000259" key="9">
    <source>
        <dbReference type="PROSITE" id="PS51171"/>
    </source>
</evidence>
<evidence type="ECO:0000256" key="7">
    <source>
        <dbReference type="ARBA" id="ARBA00047848"/>
    </source>
</evidence>
<evidence type="ECO:0000313" key="11">
    <source>
        <dbReference type="EMBL" id="MXO59815.1"/>
    </source>
</evidence>
<dbReference type="EMBL" id="WTYM01000040">
    <property type="protein sequence ID" value="MXO59815.1"/>
    <property type="molecule type" value="Genomic_DNA"/>
</dbReference>
<dbReference type="UniPathway" id="UPA00121">
    <property type="reaction ID" value="UER00345"/>
</dbReference>
<dbReference type="CDD" id="cd04905">
    <property type="entry name" value="ACT_CM-PDT"/>
    <property type="match status" value="1"/>
</dbReference>
<dbReference type="RefSeq" id="WP_159794621.1">
    <property type="nucleotide sequence ID" value="NZ_WTYM01000040.1"/>
</dbReference>
<gene>
    <name evidence="11" type="ORF">GRI89_09710</name>
</gene>
<dbReference type="InterPro" id="IPR018528">
    <property type="entry name" value="Preph_deHydtase_CS"/>
</dbReference>
<comment type="caution">
    <text evidence="11">The sequence shown here is derived from an EMBL/GenBank/DDBJ whole genome shotgun (WGS) entry which is preliminary data.</text>
</comment>
<dbReference type="InterPro" id="IPR045865">
    <property type="entry name" value="ACT-like_dom_sf"/>
</dbReference>
<keyword evidence="6 11" id="KW-0456">Lyase</keyword>
<dbReference type="InterPro" id="IPR001086">
    <property type="entry name" value="Preph_deHydtase"/>
</dbReference>
<dbReference type="PROSITE" id="PS51671">
    <property type="entry name" value="ACT"/>
    <property type="match status" value="1"/>
</dbReference>
<dbReference type="SUPFAM" id="SSF53850">
    <property type="entry name" value="Periplasmic binding protein-like II"/>
    <property type="match status" value="1"/>
</dbReference>
<proteinExistence type="predicted"/>
<dbReference type="PIRSF" id="PIRSF001500">
    <property type="entry name" value="Chor_mut_pdt_Ppr"/>
    <property type="match status" value="1"/>
</dbReference>
<organism evidence="11 12">
    <name type="scientific">Croceibacterium salegens</name>
    <dbReference type="NCBI Taxonomy" id="1737568"/>
    <lineage>
        <taxon>Bacteria</taxon>
        <taxon>Pseudomonadati</taxon>
        <taxon>Pseudomonadota</taxon>
        <taxon>Alphaproteobacteria</taxon>
        <taxon>Sphingomonadales</taxon>
        <taxon>Erythrobacteraceae</taxon>
        <taxon>Croceibacterium</taxon>
    </lineage>
</organism>
<evidence type="ECO:0000256" key="4">
    <source>
        <dbReference type="ARBA" id="ARBA00023141"/>
    </source>
</evidence>
<feature type="domain" description="Prephenate dehydratase" evidence="9">
    <location>
        <begin position="26"/>
        <end position="198"/>
    </location>
</feature>
<evidence type="ECO:0000256" key="1">
    <source>
        <dbReference type="ARBA" id="ARBA00004741"/>
    </source>
</evidence>
<dbReference type="PANTHER" id="PTHR21022:SF19">
    <property type="entry name" value="PREPHENATE DEHYDRATASE-RELATED"/>
    <property type="match status" value="1"/>
</dbReference>
<dbReference type="NCBIfam" id="NF008866">
    <property type="entry name" value="PRK11899.1"/>
    <property type="match status" value="1"/>
</dbReference>
<evidence type="ECO:0000256" key="5">
    <source>
        <dbReference type="ARBA" id="ARBA00023222"/>
    </source>
</evidence>
<dbReference type="Pfam" id="PF00800">
    <property type="entry name" value="PDT"/>
    <property type="match status" value="1"/>
</dbReference>
<dbReference type="Gene3D" id="3.30.70.260">
    <property type="match status" value="1"/>
</dbReference>
<dbReference type="InterPro" id="IPR008242">
    <property type="entry name" value="Chor_mutase/pphenate_deHydtase"/>
</dbReference>
<comment type="catalytic activity">
    <reaction evidence="7">
        <text>prephenate + H(+) = 3-phenylpyruvate + CO2 + H2O</text>
        <dbReference type="Rhea" id="RHEA:21648"/>
        <dbReference type="ChEBI" id="CHEBI:15377"/>
        <dbReference type="ChEBI" id="CHEBI:15378"/>
        <dbReference type="ChEBI" id="CHEBI:16526"/>
        <dbReference type="ChEBI" id="CHEBI:18005"/>
        <dbReference type="ChEBI" id="CHEBI:29934"/>
        <dbReference type="EC" id="4.2.1.51"/>
    </reaction>
</comment>
<evidence type="ECO:0000313" key="12">
    <source>
        <dbReference type="Proteomes" id="UP000433652"/>
    </source>
</evidence>
<keyword evidence="3" id="KW-0028">Amino-acid biosynthesis</keyword>
<dbReference type="PROSITE" id="PS51171">
    <property type="entry name" value="PREPHENATE_DEHYDR_3"/>
    <property type="match status" value="1"/>
</dbReference>
<dbReference type="GO" id="GO:0004664">
    <property type="term" value="F:prephenate dehydratase activity"/>
    <property type="evidence" value="ECO:0007669"/>
    <property type="project" value="UniProtKB-EC"/>
</dbReference>
<keyword evidence="5" id="KW-0584">Phenylalanine biosynthesis</keyword>
<reference evidence="11 12" key="1">
    <citation type="submission" date="2019-12" db="EMBL/GenBank/DDBJ databases">
        <title>Genomic-based taxomic classification of the family Erythrobacteraceae.</title>
        <authorList>
            <person name="Xu L."/>
        </authorList>
    </citation>
    <scope>NUCLEOTIDE SEQUENCE [LARGE SCALE GENOMIC DNA]</scope>
    <source>
        <strain evidence="11 12">MCCC 1K01500</strain>
    </source>
</reference>
<keyword evidence="12" id="KW-1185">Reference proteome</keyword>
<accession>A0A6I4SUX7</accession>
<dbReference type="EC" id="4.2.1.51" evidence="2"/>
<feature type="domain" description="ACT" evidence="10">
    <location>
        <begin position="214"/>
        <end position="291"/>
    </location>
</feature>
<comment type="pathway">
    <text evidence="1">Amino-acid biosynthesis; L-phenylalanine biosynthesis; phenylpyruvate from prephenate: step 1/1.</text>
</comment>
<dbReference type="CDD" id="cd13631">
    <property type="entry name" value="PBP2_Ct-PDT_like"/>
    <property type="match status" value="1"/>
</dbReference>
<evidence type="ECO:0000259" key="10">
    <source>
        <dbReference type="PROSITE" id="PS51671"/>
    </source>
</evidence>
<dbReference type="GO" id="GO:0009094">
    <property type="term" value="P:L-phenylalanine biosynthetic process"/>
    <property type="evidence" value="ECO:0007669"/>
    <property type="project" value="UniProtKB-UniPathway"/>
</dbReference>
<dbReference type="PROSITE" id="PS00857">
    <property type="entry name" value="PREPHENATE_DEHYDR_1"/>
    <property type="match status" value="1"/>
</dbReference>
<dbReference type="Gene3D" id="3.40.190.10">
    <property type="entry name" value="Periplasmic binding protein-like II"/>
    <property type="match status" value="2"/>
</dbReference>
<evidence type="ECO:0000256" key="8">
    <source>
        <dbReference type="PIRSR" id="PIRSR001500-2"/>
    </source>
</evidence>
<evidence type="ECO:0000256" key="3">
    <source>
        <dbReference type="ARBA" id="ARBA00022605"/>
    </source>
</evidence>
<dbReference type="GO" id="GO:0005737">
    <property type="term" value="C:cytoplasm"/>
    <property type="evidence" value="ECO:0007669"/>
    <property type="project" value="TreeGrafter"/>
</dbReference>
<evidence type="ECO:0000256" key="6">
    <source>
        <dbReference type="ARBA" id="ARBA00023239"/>
    </source>
</evidence>
<dbReference type="AlphaFoldDB" id="A0A6I4SUX7"/>
<dbReference type="OrthoDB" id="9802281at2"/>
<dbReference type="PANTHER" id="PTHR21022">
    <property type="entry name" value="PREPHENATE DEHYDRATASE P PROTEIN"/>
    <property type="match status" value="1"/>
</dbReference>
<dbReference type="Proteomes" id="UP000433652">
    <property type="component" value="Unassembled WGS sequence"/>
</dbReference>
<sequence>MHSFPIPALAMVEQMAAAAAENPSRAVAFQGAPGANSHKAALEWAPGCLPLPCFSFEDAIDAVKAGRAGCAIIPIENSQHGRVADIHFLLPESGLAIVGEHFLPIRYAVMATGEGPFEAAYSHPQALGQTRFWLRERGIVPMTYADTAGAAAFVKEQDDAKACAIAPRIAADLYDLRVVAEDVADADDNTTRFVILANEALDPAVLQGEAAMTTFVFEVKNIPAALYKALGGFATNGVNMTKLESYQKGASFAATMFYADIVGAPGDPAVDRALEELEFHCKELRMLGTYPQAMSRG</sequence>
<dbReference type="InterPro" id="IPR002912">
    <property type="entry name" value="ACT_dom"/>
</dbReference>